<feature type="transmembrane region" description="Helical" evidence="6">
    <location>
        <begin position="124"/>
        <end position="144"/>
    </location>
</feature>
<dbReference type="OrthoDB" id="9807815at2"/>
<dbReference type="InParanoid" id="A0A212R4Z9"/>
<dbReference type="InterPro" id="IPR007267">
    <property type="entry name" value="GtrA_DPMS_TM"/>
</dbReference>
<dbReference type="GO" id="GO:0005886">
    <property type="term" value="C:plasma membrane"/>
    <property type="evidence" value="ECO:0007669"/>
    <property type="project" value="TreeGrafter"/>
</dbReference>
<evidence type="ECO:0000313" key="8">
    <source>
        <dbReference type="EMBL" id="SNB67123.1"/>
    </source>
</evidence>
<comment type="similarity">
    <text evidence="2">Belongs to the GtrA family.</text>
</comment>
<evidence type="ECO:0000256" key="5">
    <source>
        <dbReference type="ARBA" id="ARBA00023136"/>
    </source>
</evidence>
<evidence type="ECO:0000313" key="9">
    <source>
        <dbReference type="Proteomes" id="UP000197025"/>
    </source>
</evidence>
<organism evidence="8 9">
    <name type="scientific">Thermoflexus hugenholtzii JAD2</name>
    <dbReference type="NCBI Taxonomy" id="877466"/>
    <lineage>
        <taxon>Bacteria</taxon>
        <taxon>Bacillati</taxon>
        <taxon>Chloroflexota</taxon>
        <taxon>Thermoflexia</taxon>
        <taxon>Thermoflexales</taxon>
        <taxon>Thermoflexaceae</taxon>
        <taxon>Thermoflexus</taxon>
    </lineage>
</organism>
<dbReference type="RefSeq" id="WP_159461664.1">
    <property type="nucleotide sequence ID" value="NZ_FYEK01000029.1"/>
</dbReference>
<feature type="domain" description="GtrA/DPMS transmembrane" evidence="7">
    <location>
        <begin position="28"/>
        <end position="150"/>
    </location>
</feature>
<keyword evidence="5 6" id="KW-0472">Membrane</keyword>
<dbReference type="AlphaFoldDB" id="A0A212R4Z9"/>
<name>A0A212R4Z9_9CHLR</name>
<dbReference type="FunCoup" id="A0A212R4Z9">
    <property type="interactions" value="13"/>
</dbReference>
<feature type="transmembrane region" description="Helical" evidence="6">
    <location>
        <begin position="56"/>
        <end position="73"/>
    </location>
</feature>
<keyword evidence="3 6" id="KW-0812">Transmembrane</keyword>
<dbReference type="GO" id="GO:0000271">
    <property type="term" value="P:polysaccharide biosynthetic process"/>
    <property type="evidence" value="ECO:0007669"/>
    <property type="project" value="InterPro"/>
</dbReference>
<accession>A0A212R4Z9</accession>
<evidence type="ECO:0000259" key="7">
    <source>
        <dbReference type="Pfam" id="PF04138"/>
    </source>
</evidence>
<evidence type="ECO:0000256" key="6">
    <source>
        <dbReference type="SAM" id="Phobius"/>
    </source>
</evidence>
<dbReference type="Proteomes" id="UP000197025">
    <property type="component" value="Unassembled WGS sequence"/>
</dbReference>
<dbReference type="EMBL" id="FYEK01000029">
    <property type="protein sequence ID" value="SNB67123.1"/>
    <property type="molecule type" value="Genomic_DNA"/>
</dbReference>
<protein>
    <submittedName>
        <fullName evidence="8">Putative flippase GtrA (Transmembrane translocase of bactoprenol-linked glucose)</fullName>
    </submittedName>
</protein>
<dbReference type="Pfam" id="PF04138">
    <property type="entry name" value="GtrA_DPMS_TM"/>
    <property type="match status" value="1"/>
</dbReference>
<evidence type="ECO:0000256" key="2">
    <source>
        <dbReference type="ARBA" id="ARBA00009399"/>
    </source>
</evidence>
<comment type="subcellular location">
    <subcellularLocation>
        <location evidence="1">Membrane</location>
        <topology evidence="1">Multi-pass membrane protein</topology>
    </subcellularLocation>
</comment>
<evidence type="ECO:0000256" key="1">
    <source>
        <dbReference type="ARBA" id="ARBA00004141"/>
    </source>
</evidence>
<proteinExistence type="inferred from homology"/>
<feature type="transmembrane region" description="Helical" evidence="6">
    <location>
        <begin position="26"/>
        <end position="50"/>
    </location>
</feature>
<sequence length="154" mass="17498">MERKEVIRFAAIDLVPPTYRKELRRFLKFCVVGTVGFIVDTGLLNGLIFLGGVIPVIAKAISFIAAVTNNFLWNRYWTYPESRSKPLWQQISQFFVVNTAGLGINLMVFGTASAFLIPRLGMKWGVNLSQILAVGVALFWNFFVNRFWTFNDVP</sequence>
<reference evidence="9" key="1">
    <citation type="submission" date="2017-06" db="EMBL/GenBank/DDBJ databases">
        <authorList>
            <person name="Varghese N."/>
            <person name="Submissions S."/>
        </authorList>
    </citation>
    <scope>NUCLEOTIDE SEQUENCE [LARGE SCALE GENOMIC DNA]</scope>
    <source>
        <strain evidence="9">JAD2</strain>
    </source>
</reference>
<dbReference type="InterPro" id="IPR051401">
    <property type="entry name" value="GtrA_CellWall_Glycosyl"/>
</dbReference>
<keyword evidence="4 6" id="KW-1133">Transmembrane helix</keyword>
<gene>
    <name evidence="8" type="ORF">SAMN02746019_00010360</name>
</gene>
<evidence type="ECO:0000256" key="3">
    <source>
        <dbReference type="ARBA" id="ARBA00022692"/>
    </source>
</evidence>
<dbReference type="PANTHER" id="PTHR38459">
    <property type="entry name" value="PROPHAGE BACTOPRENOL-LINKED GLUCOSE TRANSLOCASE HOMOLOG"/>
    <property type="match status" value="1"/>
</dbReference>
<evidence type="ECO:0000256" key="4">
    <source>
        <dbReference type="ARBA" id="ARBA00022989"/>
    </source>
</evidence>
<keyword evidence="9" id="KW-1185">Reference proteome</keyword>
<dbReference type="PANTHER" id="PTHR38459:SF1">
    <property type="entry name" value="PROPHAGE BACTOPRENOL-LINKED GLUCOSE TRANSLOCASE HOMOLOG"/>
    <property type="match status" value="1"/>
</dbReference>
<feature type="transmembrane region" description="Helical" evidence="6">
    <location>
        <begin position="94"/>
        <end position="118"/>
    </location>
</feature>